<geneLocation type="plasmid" evidence="2">
    <name>p447-IMP</name>
</geneLocation>
<proteinExistence type="predicted"/>
<name>A0A223DQB2_KLEPN</name>
<organism evidence="2">
    <name type="scientific">Klebsiella pneumoniae</name>
    <dbReference type="NCBI Taxonomy" id="573"/>
    <lineage>
        <taxon>Bacteria</taxon>
        <taxon>Pseudomonadati</taxon>
        <taxon>Pseudomonadota</taxon>
        <taxon>Gammaproteobacteria</taxon>
        <taxon>Enterobacterales</taxon>
        <taxon>Enterobacteriaceae</taxon>
        <taxon>Klebsiella/Raoultella group</taxon>
        <taxon>Klebsiella</taxon>
        <taxon>Klebsiella pneumoniae complex</taxon>
    </lineage>
</organism>
<dbReference type="AlphaFoldDB" id="A0A223DQB2"/>
<keyword evidence="2" id="KW-0614">Plasmid</keyword>
<protein>
    <submittedName>
        <fullName evidence="2">Uncharacterized protein</fullName>
    </submittedName>
</protein>
<evidence type="ECO:0000256" key="1">
    <source>
        <dbReference type="SAM" id="Phobius"/>
    </source>
</evidence>
<sequence length="103" mass="11709">MNNIVSFPGNVNTTTMIENSDKKRNIAKKVAMFFVEVVMIVARPFLSIVFHLLNKISTFLIVSSVFMAVVFYQTNGITKYFYMALTYLAVAVLIKMLCNKKGR</sequence>
<dbReference type="EMBL" id="KY978631">
    <property type="protein sequence ID" value="ASS84896.1"/>
    <property type="molecule type" value="Genomic_DNA"/>
</dbReference>
<keyword evidence="1" id="KW-1133">Transmembrane helix</keyword>
<keyword evidence="1" id="KW-0812">Transmembrane</keyword>
<evidence type="ECO:0000313" key="2">
    <source>
        <dbReference type="EMBL" id="ASS84896.1"/>
    </source>
</evidence>
<reference evidence="2" key="1">
    <citation type="submission" date="2019-05" db="EMBL/GenBank/DDBJ databases">
        <title>Complete sequence of plasmid p447-IMP harbouring the metallo-beta-lactamase gene blaIMP-8.</title>
        <authorList>
            <person name="Zhan Z."/>
            <person name="Feng J."/>
            <person name="Jiang X."/>
            <person name="Liang Q."/>
            <person name="Liang L."/>
            <person name="Yuan M."/>
            <person name="Fang H."/>
            <person name="Li P."/>
            <person name="Zhou D."/>
        </authorList>
    </citation>
    <scope>NUCLEOTIDE SEQUENCE</scope>
    <source>
        <strain evidence="2">447</strain>
        <plasmid evidence="2">p447-IMP</plasmid>
    </source>
</reference>
<keyword evidence="1" id="KW-0472">Membrane</keyword>
<dbReference type="RefSeq" id="WP_069325208.1">
    <property type="nucleotide sequence ID" value="NZ_KY978631.1"/>
</dbReference>
<feature type="transmembrane region" description="Helical" evidence="1">
    <location>
        <begin position="80"/>
        <end position="98"/>
    </location>
</feature>
<feature type="transmembrane region" description="Helical" evidence="1">
    <location>
        <begin position="30"/>
        <end position="49"/>
    </location>
</feature>
<accession>A0A223DQB2</accession>